<name>A0A3D9HQ60_9PROT</name>
<keyword evidence="3" id="KW-1185">Reference proteome</keyword>
<comment type="caution">
    <text evidence="2">The sequence shown here is derived from an EMBL/GenBank/DDBJ whole genome shotgun (WGS) entry which is preliminary data.</text>
</comment>
<dbReference type="RefSeq" id="WP_147300990.1">
    <property type="nucleotide sequence ID" value="NZ_QRDW01000003.1"/>
</dbReference>
<sequence>MDWLTFISNLVSALAWPVAAVTGFLMLRKPVLALLPGITKVKISEFEAEFAKDLQQIKRHTEADSDIQAVQDKALRSRGQELSDMATFGPKAAVLEAWIELETAAKSLLMAHGQSLDYNSRAPYLLIGQMLQDHDLLANKDLTIYHELRDLRNKVAHWDHFQITTEQSREYVKLALQLAGKLVPRGAHQAKAVRTG</sequence>
<dbReference type="Proteomes" id="UP000256845">
    <property type="component" value="Unassembled WGS sequence"/>
</dbReference>
<dbReference type="EMBL" id="QRDW01000003">
    <property type="protein sequence ID" value="RED51589.1"/>
    <property type="molecule type" value="Genomic_DNA"/>
</dbReference>
<keyword evidence="1" id="KW-0812">Transmembrane</keyword>
<dbReference type="OrthoDB" id="7840545at2"/>
<accession>A0A3D9HQ60</accession>
<gene>
    <name evidence="2" type="ORF">DFP90_103392</name>
</gene>
<keyword evidence="1" id="KW-1133">Transmembrane helix</keyword>
<protein>
    <recommendedName>
        <fullName evidence="4">DUF4145 domain-containing protein</fullName>
    </recommendedName>
</protein>
<feature type="transmembrane region" description="Helical" evidence="1">
    <location>
        <begin position="6"/>
        <end position="27"/>
    </location>
</feature>
<reference evidence="2 3" key="1">
    <citation type="submission" date="2018-07" db="EMBL/GenBank/DDBJ databases">
        <title>Genomic Encyclopedia of Type Strains, Phase III (KMG-III): the genomes of soil and plant-associated and newly described type strains.</title>
        <authorList>
            <person name="Whitman W."/>
        </authorList>
    </citation>
    <scope>NUCLEOTIDE SEQUENCE [LARGE SCALE GENOMIC DNA]</scope>
    <source>
        <strain evidence="2 3">CECT 8488</strain>
    </source>
</reference>
<keyword evidence="1" id="KW-0472">Membrane</keyword>
<proteinExistence type="predicted"/>
<organism evidence="2 3">
    <name type="scientific">Aestuariispira insulae</name>
    <dbReference type="NCBI Taxonomy" id="1461337"/>
    <lineage>
        <taxon>Bacteria</taxon>
        <taxon>Pseudomonadati</taxon>
        <taxon>Pseudomonadota</taxon>
        <taxon>Alphaproteobacteria</taxon>
        <taxon>Rhodospirillales</taxon>
        <taxon>Kiloniellaceae</taxon>
        <taxon>Aestuariispira</taxon>
    </lineage>
</organism>
<evidence type="ECO:0000256" key="1">
    <source>
        <dbReference type="SAM" id="Phobius"/>
    </source>
</evidence>
<evidence type="ECO:0000313" key="2">
    <source>
        <dbReference type="EMBL" id="RED51589.1"/>
    </source>
</evidence>
<evidence type="ECO:0008006" key="4">
    <source>
        <dbReference type="Google" id="ProtNLM"/>
    </source>
</evidence>
<dbReference type="AlphaFoldDB" id="A0A3D9HQ60"/>
<evidence type="ECO:0000313" key="3">
    <source>
        <dbReference type="Proteomes" id="UP000256845"/>
    </source>
</evidence>